<dbReference type="PANTHER" id="PTHR34138">
    <property type="entry name" value="CELL SHAPE-DETERMINING PROTEIN MREC"/>
    <property type="match status" value="1"/>
</dbReference>
<feature type="region of interest" description="Disordered" evidence="5">
    <location>
        <begin position="280"/>
        <end position="301"/>
    </location>
</feature>
<evidence type="ECO:0000256" key="1">
    <source>
        <dbReference type="ARBA" id="ARBA00009369"/>
    </source>
</evidence>
<dbReference type="NCBIfam" id="TIGR00219">
    <property type="entry name" value="mreC"/>
    <property type="match status" value="1"/>
</dbReference>
<evidence type="ECO:0000259" key="7">
    <source>
        <dbReference type="Pfam" id="PF04085"/>
    </source>
</evidence>
<dbReference type="Pfam" id="PF04085">
    <property type="entry name" value="MreC"/>
    <property type="match status" value="1"/>
</dbReference>
<dbReference type="InterPro" id="IPR042177">
    <property type="entry name" value="Cell/Rod_1"/>
</dbReference>
<dbReference type="Gene3D" id="2.40.10.350">
    <property type="entry name" value="Rod shape-determining protein MreC, domain 2"/>
    <property type="match status" value="1"/>
</dbReference>
<reference evidence="8" key="1">
    <citation type="journal article" date="2014" name="Int. J. Syst. Evol. Microbiol.">
        <title>Complete genome of a new Firmicutes species belonging to the dominant human colonic microbiota ('Ruminococcus bicirculans') reveals two chromosomes and a selective capacity to utilize plant glucans.</title>
        <authorList>
            <consortium name="NISC Comparative Sequencing Program"/>
            <person name="Wegmann U."/>
            <person name="Louis P."/>
            <person name="Goesmann A."/>
            <person name="Henrissat B."/>
            <person name="Duncan S.H."/>
            <person name="Flint H.J."/>
        </authorList>
    </citation>
    <scope>NUCLEOTIDE SEQUENCE</scope>
    <source>
        <strain evidence="8">NBRC 103408</strain>
    </source>
</reference>
<keyword evidence="6" id="KW-0812">Transmembrane</keyword>
<keyword evidence="3" id="KW-0133">Cell shape</keyword>
<proteinExistence type="inferred from homology"/>
<dbReference type="InterPro" id="IPR055342">
    <property type="entry name" value="MreC_beta-barrel_core"/>
</dbReference>
<evidence type="ECO:0000256" key="6">
    <source>
        <dbReference type="SAM" id="Phobius"/>
    </source>
</evidence>
<dbReference type="PANTHER" id="PTHR34138:SF1">
    <property type="entry name" value="CELL SHAPE-DETERMINING PROTEIN MREC"/>
    <property type="match status" value="1"/>
</dbReference>
<evidence type="ECO:0000256" key="5">
    <source>
        <dbReference type="SAM" id="MobiDB-lite"/>
    </source>
</evidence>
<evidence type="ECO:0000313" key="9">
    <source>
        <dbReference type="Proteomes" id="UP001161409"/>
    </source>
</evidence>
<organism evidence="8 9">
    <name type="scientific">Sneathiella chinensis</name>
    <dbReference type="NCBI Taxonomy" id="349750"/>
    <lineage>
        <taxon>Bacteria</taxon>
        <taxon>Pseudomonadati</taxon>
        <taxon>Pseudomonadota</taxon>
        <taxon>Alphaproteobacteria</taxon>
        <taxon>Sneathiellales</taxon>
        <taxon>Sneathiellaceae</taxon>
        <taxon>Sneathiella</taxon>
    </lineage>
</organism>
<name>A0ABQ5U5G5_9PROT</name>
<accession>A0ABQ5U5G5</accession>
<keyword evidence="6" id="KW-0472">Membrane</keyword>
<keyword evidence="9" id="KW-1185">Reference proteome</keyword>
<dbReference type="InterPro" id="IPR007221">
    <property type="entry name" value="MreC"/>
</dbReference>
<evidence type="ECO:0000256" key="3">
    <source>
        <dbReference type="ARBA" id="ARBA00022960"/>
    </source>
</evidence>
<feature type="transmembrane region" description="Helical" evidence="6">
    <location>
        <begin position="18"/>
        <end position="37"/>
    </location>
</feature>
<dbReference type="InterPro" id="IPR042175">
    <property type="entry name" value="Cell/Rod_MreC_2"/>
</dbReference>
<gene>
    <name evidence="8" type="ORF">GCM10007924_16510</name>
</gene>
<keyword evidence="6" id="KW-1133">Transmembrane helix</keyword>
<evidence type="ECO:0000256" key="4">
    <source>
        <dbReference type="ARBA" id="ARBA00032089"/>
    </source>
</evidence>
<feature type="compositionally biased region" description="Basic and acidic residues" evidence="5">
    <location>
        <begin position="290"/>
        <end position="301"/>
    </location>
</feature>
<dbReference type="EMBL" id="BSNF01000006">
    <property type="protein sequence ID" value="GLQ06430.1"/>
    <property type="molecule type" value="Genomic_DNA"/>
</dbReference>
<dbReference type="Gene3D" id="2.40.10.340">
    <property type="entry name" value="Rod shape-determining protein MreC, domain 1"/>
    <property type="match status" value="1"/>
</dbReference>
<evidence type="ECO:0000256" key="2">
    <source>
        <dbReference type="ARBA" id="ARBA00013855"/>
    </source>
</evidence>
<sequence length="301" mass="32598">MSLRQGTASKIAFPLKNIIQRFAFLSLIVLSIALLVLGKADLVLMERVRTISVDALSPVLGTLSQPVNAINKGIERVRELASLIEENERLRRENERLQKWQAASLALDKENENFRRLLNALSDPLVLPITARVIGDSGGPFVRTLLLNAGSRDGIRVGQAVVGPHGLVGRIAETGRQSSRVLLLTDLNSRVPVLLQNSRHKGILVGDNSISPKLEYLQTNAQVSAGDRVVTSGDGGMLPSGWPIGTVSSVTEGQVRVQAFADWARLEFVSVLRYDLPGLTDQGTNPGDLGESRLGESRFGN</sequence>
<comment type="caution">
    <text evidence="8">The sequence shown here is derived from an EMBL/GenBank/DDBJ whole genome shotgun (WGS) entry which is preliminary data.</text>
</comment>
<protein>
    <recommendedName>
        <fullName evidence="2">Cell shape-determining protein MreC</fullName>
    </recommendedName>
    <alternativeName>
        <fullName evidence="4">Cell shape protein MreC</fullName>
    </alternativeName>
</protein>
<evidence type="ECO:0000313" key="8">
    <source>
        <dbReference type="EMBL" id="GLQ06430.1"/>
    </source>
</evidence>
<dbReference type="Proteomes" id="UP001161409">
    <property type="component" value="Unassembled WGS sequence"/>
</dbReference>
<reference evidence="8" key="2">
    <citation type="submission" date="2023-01" db="EMBL/GenBank/DDBJ databases">
        <title>Draft genome sequence of Sneathiella chinensis strain NBRC 103408.</title>
        <authorList>
            <person name="Sun Q."/>
            <person name="Mori K."/>
        </authorList>
    </citation>
    <scope>NUCLEOTIDE SEQUENCE</scope>
    <source>
        <strain evidence="8">NBRC 103408</strain>
    </source>
</reference>
<comment type="similarity">
    <text evidence="1">Belongs to the MreC family.</text>
</comment>
<dbReference type="RefSeq" id="WP_169560491.1">
    <property type="nucleotide sequence ID" value="NZ_BSNF01000006.1"/>
</dbReference>
<feature type="domain" description="Rod shape-determining protein MreC beta-barrel core" evidence="7">
    <location>
        <begin position="133"/>
        <end position="272"/>
    </location>
</feature>